<proteinExistence type="inferred from homology"/>
<dbReference type="Gene3D" id="2.30.180.10">
    <property type="entry name" value="FAS1 domain"/>
    <property type="match status" value="1"/>
</dbReference>
<evidence type="ECO:0000256" key="4">
    <source>
        <dbReference type="ARBA" id="ARBA00022622"/>
    </source>
</evidence>
<dbReference type="AlphaFoldDB" id="A0A392R263"/>
<keyword evidence="4" id="KW-0449">Lipoprotein</keyword>
<evidence type="ECO:0000256" key="3">
    <source>
        <dbReference type="ARBA" id="ARBA00022475"/>
    </source>
</evidence>
<organism evidence="9 10">
    <name type="scientific">Trifolium medium</name>
    <dbReference type="NCBI Taxonomy" id="97028"/>
    <lineage>
        <taxon>Eukaryota</taxon>
        <taxon>Viridiplantae</taxon>
        <taxon>Streptophyta</taxon>
        <taxon>Embryophyta</taxon>
        <taxon>Tracheophyta</taxon>
        <taxon>Spermatophyta</taxon>
        <taxon>Magnoliopsida</taxon>
        <taxon>eudicotyledons</taxon>
        <taxon>Gunneridae</taxon>
        <taxon>Pentapetalae</taxon>
        <taxon>rosids</taxon>
        <taxon>fabids</taxon>
        <taxon>Fabales</taxon>
        <taxon>Fabaceae</taxon>
        <taxon>Papilionoideae</taxon>
        <taxon>50 kb inversion clade</taxon>
        <taxon>NPAAA clade</taxon>
        <taxon>Hologalegina</taxon>
        <taxon>IRL clade</taxon>
        <taxon>Trifolieae</taxon>
        <taxon>Trifolium</taxon>
    </lineage>
</organism>
<keyword evidence="4" id="KW-0325">Glycoprotein</keyword>
<dbReference type="InterPro" id="IPR036378">
    <property type="entry name" value="FAS1_dom_sf"/>
</dbReference>
<keyword evidence="6" id="KW-0472">Membrane</keyword>
<comment type="similarity">
    <text evidence="2">Belongs to the fasciclin-like AGP family.</text>
</comment>
<feature type="domain" description="FAS1" evidence="8">
    <location>
        <begin position="1"/>
        <end position="107"/>
    </location>
</feature>
<evidence type="ECO:0000256" key="2">
    <source>
        <dbReference type="ARBA" id="ARBA00007843"/>
    </source>
</evidence>
<accession>A0A392R263</accession>
<sequence length="116" mass="12918">MPPDEAFKKLSPSASTKLHSLSDNDIYILIKAHIVRGYFTPAHLRSKNRKLSTLMTENFGHSKYMLYISSSSSSSVLTIRTGLVEAAVNRTVYLHAPIAIYSVSKVLLPTEFFGKN</sequence>
<dbReference type="EMBL" id="LXQA010178741">
    <property type="protein sequence ID" value="MCI30329.1"/>
    <property type="molecule type" value="Genomic_DNA"/>
</dbReference>
<reference evidence="9 10" key="1">
    <citation type="journal article" date="2018" name="Front. Plant Sci.">
        <title>Red Clover (Trifolium pratense) and Zigzag Clover (T. medium) - A Picture of Genomic Similarities and Differences.</title>
        <authorList>
            <person name="Dluhosova J."/>
            <person name="Istvanek J."/>
            <person name="Nedelnik J."/>
            <person name="Repkova J."/>
        </authorList>
    </citation>
    <scope>NUCLEOTIDE SEQUENCE [LARGE SCALE GENOMIC DNA]</scope>
    <source>
        <strain evidence="10">cv. 10/8</strain>
        <tissue evidence="9">Leaf</tissue>
    </source>
</reference>
<evidence type="ECO:0000256" key="5">
    <source>
        <dbReference type="ARBA" id="ARBA00022729"/>
    </source>
</evidence>
<dbReference type="Proteomes" id="UP000265520">
    <property type="component" value="Unassembled WGS sequence"/>
</dbReference>
<comment type="function">
    <text evidence="7">May be a cell surface adhesion protein.</text>
</comment>
<keyword evidence="10" id="KW-1185">Reference proteome</keyword>
<evidence type="ECO:0000256" key="7">
    <source>
        <dbReference type="ARBA" id="ARBA00024686"/>
    </source>
</evidence>
<evidence type="ECO:0000256" key="1">
    <source>
        <dbReference type="ARBA" id="ARBA00004609"/>
    </source>
</evidence>
<name>A0A392R263_9FABA</name>
<dbReference type="Pfam" id="PF02469">
    <property type="entry name" value="Fasciclin"/>
    <property type="match status" value="1"/>
</dbReference>
<keyword evidence="3" id="KW-1003">Cell membrane</keyword>
<dbReference type="SMART" id="SM00554">
    <property type="entry name" value="FAS1"/>
    <property type="match status" value="1"/>
</dbReference>
<dbReference type="GO" id="GO:0005886">
    <property type="term" value="C:plasma membrane"/>
    <property type="evidence" value="ECO:0007669"/>
    <property type="project" value="UniProtKB-SubCell"/>
</dbReference>
<dbReference type="PROSITE" id="PS50213">
    <property type="entry name" value="FAS1"/>
    <property type="match status" value="1"/>
</dbReference>
<comment type="subcellular location">
    <subcellularLocation>
        <location evidence="1">Cell membrane</location>
        <topology evidence="1">Lipid-anchor</topology>
        <topology evidence="1">GPI-anchor</topology>
    </subcellularLocation>
</comment>
<dbReference type="InterPro" id="IPR000782">
    <property type="entry name" value="FAS1_domain"/>
</dbReference>
<keyword evidence="5" id="KW-0732">Signal</keyword>
<dbReference type="PANTHER" id="PTHR32077">
    <property type="entry name" value="FASCICLIN-LIKE ARABINOGALACTAN PROTEIN"/>
    <property type="match status" value="1"/>
</dbReference>
<dbReference type="PANTHER" id="PTHR32077:SF86">
    <property type="entry name" value="FAS1 DOMAIN-CONTAINING PROTEIN SELMODRAFT_448915"/>
    <property type="match status" value="1"/>
</dbReference>
<evidence type="ECO:0000313" key="9">
    <source>
        <dbReference type="EMBL" id="MCI30329.1"/>
    </source>
</evidence>
<dbReference type="GO" id="GO:0098552">
    <property type="term" value="C:side of membrane"/>
    <property type="evidence" value="ECO:0007669"/>
    <property type="project" value="UniProtKB-KW"/>
</dbReference>
<comment type="caution">
    <text evidence="9">The sequence shown here is derived from an EMBL/GenBank/DDBJ whole genome shotgun (WGS) entry which is preliminary data.</text>
</comment>
<dbReference type="InterPro" id="IPR045003">
    <property type="entry name" value="FLA_A"/>
</dbReference>
<dbReference type="GO" id="GO:0009834">
    <property type="term" value="P:plant-type secondary cell wall biogenesis"/>
    <property type="evidence" value="ECO:0007669"/>
    <property type="project" value="TreeGrafter"/>
</dbReference>
<evidence type="ECO:0000259" key="8">
    <source>
        <dbReference type="PROSITE" id="PS50213"/>
    </source>
</evidence>
<dbReference type="SUPFAM" id="SSF82153">
    <property type="entry name" value="FAS1 domain"/>
    <property type="match status" value="1"/>
</dbReference>
<protein>
    <submittedName>
        <fullName evidence="9">Fasciclin-like arabinogalactan protein</fullName>
    </submittedName>
</protein>
<evidence type="ECO:0000313" key="10">
    <source>
        <dbReference type="Proteomes" id="UP000265520"/>
    </source>
</evidence>
<keyword evidence="4" id="KW-0336">GPI-anchor</keyword>
<evidence type="ECO:0000256" key="6">
    <source>
        <dbReference type="ARBA" id="ARBA00023136"/>
    </source>
</evidence>